<dbReference type="Gene3D" id="1.10.8.280">
    <property type="entry name" value="ABC transporter ATPase domain-like"/>
    <property type="match status" value="1"/>
</dbReference>
<evidence type="ECO:0000256" key="3">
    <source>
        <dbReference type="ARBA" id="ARBA00022723"/>
    </source>
</evidence>
<evidence type="ECO:0000256" key="9">
    <source>
        <dbReference type="ARBA" id="ARBA00022833"/>
    </source>
</evidence>
<feature type="domain" description="AAA+ ATPase" evidence="17">
    <location>
        <begin position="25"/>
        <end position="568"/>
    </location>
</feature>
<dbReference type="Gene3D" id="3.30.1490.20">
    <property type="entry name" value="ATP-grasp fold, A domain"/>
    <property type="match status" value="1"/>
</dbReference>
<keyword evidence="8" id="KW-0863">Zinc-finger</keyword>
<keyword evidence="6" id="KW-0227">DNA damage</keyword>
<comment type="subcellular location">
    <subcellularLocation>
        <location evidence="1">Cytoplasm</location>
    </subcellularLocation>
</comment>
<dbReference type="InterPro" id="IPR003593">
    <property type="entry name" value="AAA+_ATPase"/>
</dbReference>
<evidence type="ECO:0000259" key="17">
    <source>
        <dbReference type="SMART" id="SM00382"/>
    </source>
</evidence>
<keyword evidence="4" id="KW-0677">Repeat</keyword>
<dbReference type="Gene3D" id="3.40.50.300">
    <property type="entry name" value="P-loop containing nucleotide triphosphate hydrolases"/>
    <property type="match status" value="3"/>
</dbReference>
<dbReference type="Pfam" id="PF17760">
    <property type="entry name" value="UvrA_inter"/>
    <property type="match status" value="1"/>
</dbReference>
<dbReference type="KEGG" id="aagg:ETAA8_60110"/>
<evidence type="ECO:0000256" key="4">
    <source>
        <dbReference type="ARBA" id="ARBA00022737"/>
    </source>
</evidence>
<dbReference type="GO" id="GO:0006289">
    <property type="term" value="P:nucleotide-excision repair"/>
    <property type="evidence" value="ECO:0007669"/>
    <property type="project" value="InterPro"/>
</dbReference>
<keyword evidence="13" id="KW-0234">DNA repair</keyword>
<keyword evidence="9" id="KW-0862">Zinc</keyword>
<keyword evidence="10" id="KW-0067">ATP-binding</keyword>
<dbReference type="Proteomes" id="UP000315017">
    <property type="component" value="Chromosome"/>
</dbReference>
<evidence type="ECO:0000256" key="8">
    <source>
        <dbReference type="ARBA" id="ARBA00022771"/>
    </source>
</evidence>
<proteinExistence type="inferred from homology"/>
<evidence type="ECO:0000313" key="18">
    <source>
        <dbReference type="EMBL" id="QDU30862.1"/>
    </source>
</evidence>
<evidence type="ECO:0000256" key="12">
    <source>
        <dbReference type="ARBA" id="ARBA00023125"/>
    </source>
</evidence>
<dbReference type="AlphaFoldDB" id="A0A517YKW1"/>
<dbReference type="InterPro" id="IPR027417">
    <property type="entry name" value="P-loop_NTPase"/>
</dbReference>
<dbReference type="GO" id="GO:0005524">
    <property type="term" value="F:ATP binding"/>
    <property type="evidence" value="ECO:0007669"/>
    <property type="project" value="UniProtKB-KW"/>
</dbReference>
<dbReference type="GO" id="GO:0005737">
    <property type="term" value="C:cytoplasm"/>
    <property type="evidence" value="ECO:0007669"/>
    <property type="project" value="UniProtKB-SubCell"/>
</dbReference>
<dbReference type="PANTHER" id="PTHR43152:SF3">
    <property type="entry name" value="UVRABC SYSTEM PROTEIN A"/>
    <property type="match status" value="1"/>
</dbReference>
<dbReference type="RefSeq" id="WP_145097025.1">
    <property type="nucleotide sequence ID" value="NZ_CP036274.1"/>
</dbReference>
<keyword evidence="7" id="KW-0228">DNA excision</keyword>
<keyword evidence="3" id="KW-0479">Metal-binding</keyword>
<keyword evidence="5" id="KW-0547">Nucleotide-binding</keyword>
<evidence type="ECO:0000256" key="7">
    <source>
        <dbReference type="ARBA" id="ARBA00022769"/>
    </source>
</evidence>
<reference evidence="18 19" key="1">
    <citation type="submission" date="2019-02" db="EMBL/GenBank/DDBJ databases">
        <title>Deep-cultivation of Planctomycetes and their phenomic and genomic characterization uncovers novel biology.</title>
        <authorList>
            <person name="Wiegand S."/>
            <person name="Jogler M."/>
            <person name="Boedeker C."/>
            <person name="Pinto D."/>
            <person name="Vollmers J."/>
            <person name="Rivas-Marin E."/>
            <person name="Kohn T."/>
            <person name="Peeters S.H."/>
            <person name="Heuer A."/>
            <person name="Rast P."/>
            <person name="Oberbeckmann S."/>
            <person name="Bunk B."/>
            <person name="Jeske O."/>
            <person name="Meyerdierks A."/>
            <person name="Storesund J.E."/>
            <person name="Kallscheuer N."/>
            <person name="Luecker S."/>
            <person name="Lage O.M."/>
            <person name="Pohl T."/>
            <person name="Merkel B.J."/>
            <person name="Hornburger P."/>
            <person name="Mueller R.-W."/>
            <person name="Bruemmer F."/>
            <person name="Labrenz M."/>
            <person name="Spormann A.M."/>
            <person name="Op den Camp H."/>
            <person name="Overmann J."/>
            <person name="Amann R."/>
            <person name="Jetten M.S.M."/>
            <person name="Mascher T."/>
            <person name="Medema M.H."/>
            <person name="Devos D.P."/>
            <person name="Kaster A.-K."/>
            <person name="Ovreas L."/>
            <person name="Rohde M."/>
            <person name="Galperin M.Y."/>
            <person name="Jogler C."/>
        </authorList>
    </citation>
    <scope>NUCLEOTIDE SEQUENCE [LARGE SCALE GENOMIC DNA]</scope>
    <source>
        <strain evidence="18 19">ETA_A8</strain>
    </source>
</reference>
<evidence type="ECO:0000256" key="13">
    <source>
        <dbReference type="ARBA" id="ARBA00023204"/>
    </source>
</evidence>
<protein>
    <recommendedName>
        <fullName evidence="15">UvrABC system protein A</fullName>
    </recommendedName>
    <alternativeName>
        <fullName evidence="16">Excinuclease ABC subunit A</fullName>
    </alternativeName>
</protein>
<evidence type="ECO:0000256" key="16">
    <source>
        <dbReference type="ARBA" id="ARBA00042156"/>
    </source>
</evidence>
<dbReference type="SMART" id="SM00382">
    <property type="entry name" value="AAA"/>
    <property type="match status" value="2"/>
</dbReference>
<evidence type="ECO:0000256" key="10">
    <source>
        <dbReference type="ARBA" id="ARBA00022840"/>
    </source>
</evidence>
<dbReference type="InterPro" id="IPR041552">
    <property type="entry name" value="UvrA_DNA-bd"/>
</dbReference>
<dbReference type="NCBIfam" id="TIGR00630">
    <property type="entry name" value="uvra"/>
    <property type="match status" value="1"/>
</dbReference>
<evidence type="ECO:0000256" key="15">
    <source>
        <dbReference type="ARBA" id="ARBA00039316"/>
    </source>
</evidence>
<dbReference type="GO" id="GO:0016887">
    <property type="term" value="F:ATP hydrolysis activity"/>
    <property type="evidence" value="ECO:0007669"/>
    <property type="project" value="InterPro"/>
</dbReference>
<dbReference type="Gene3D" id="1.20.1580.10">
    <property type="entry name" value="ABC transporter ATPase like domain"/>
    <property type="match status" value="3"/>
</dbReference>
<organism evidence="18 19">
    <name type="scientific">Anatilimnocola aggregata</name>
    <dbReference type="NCBI Taxonomy" id="2528021"/>
    <lineage>
        <taxon>Bacteria</taxon>
        <taxon>Pseudomonadati</taxon>
        <taxon>Planctomycetota</taxon>
        <taxon>Planctomycetia</taxon>
        <taxon>Pirellulales</taxon>
        <taxon>Pirellulaceae</taxon>
        <taxon>Anatilimnocola</taxon>
    </lineage>
</organism>
<dbReference type="SUPFAM" id="SSF52540">
    <property type="entry name" value="P-loop containing nucleoside triphosphate hydrolases"/>
    <property type="match status" value="2"/>
</dbReference>
<gene>
    <name evidence="18" type="primary">uvrA_3</name>
    <name evidence="18" type="ORF">ETAA8_60110</name>
</gene>
<evidence type="ECO:0000256" key="5">
    <source>
        <dbReference type="ARBA" id="ARBA00022741"/>
    </source>
</evidence>
<evidence type="ECO:0000256" key="2">
    <source>
        <dbReference type="ARBA" id="ARBA00022490"/>
    </source>
</evidence>
<evidence type="ECO:0000256" key="14">
    <source>
        <dbReference type="ARBA" id="ARBA00038000"/>
    </source>
</evidence>
<keyword evidence="2" id="KW-0963">Cytoplasm</keyword>
<dbReference type="OrthoDB" id="9809851at2"/>
<evidence type="ECO:0000313" key="19">
    <source>
        <dbReference type="Proteomes" id="UP000315017"/>
    </source>
</evidence>
<dbReference type="PANTHER" id="PTHR43152">
    <property type="entry name" value="UVRABC SYSTEM PROTEIN A"/>
    <property type="match status" value="1"/>
</dbReference>
<name>A0A517YKW1_9BACT</name>
<comment type="similarity">
    <text evidence="14">Belongs to the ABC transporter superfamily. UvrA family.</text>
</comment>
<evidence type="ECO:0000256" key="11">
    <source>
        <dbReference type="ARBA" id="ARBA00022881"/>
    </source>
</evidence>
<dbReference type="GO" id="GO:0004518">
    <property type="term" value="F:nuclease activity"/>
    <property type="evidence" value="ECO:0007669"/>
    <property type="project" value="UniProtKB-KW"/>
</dbReference>
<feature type="domain" description="AAA+ ATPase" evidence="17">
    <location>
        <begin position="634"/>
        <end position="909"/>
    </location>
</feature>
<sequence>MERGQIELRGVEVHNLKHIDLDLPRGKLIVFCGASGSGKTSLALDTLYAEGQRRFIESFSTYTRQFLQRLEKPAAERIDGIPAAIAVTRDEGSKSNRTTIGSVTETIDYLRLLMARIGRLTCPSCGQPIERESPQEAAAVISELPAGAKLLIVAPLALTPEQAAAGPQQLLTEMRERGFARAIVDGQTLQLDQPATWPKQSAGTIRLVIDRLVAGQSAPRRVVDSLETAFKQAQGHCEVWWQADDANSFTRSSITEQLDQQAWRVWSFVSELRCPRCQVTYPQPEPRHFSFNNALGACPTCEGFGNLVDLDFELIVPDPSKSIREGAIAPWNTPAYEHELQELLALSSDYQIPIDVPFGELLPKHVELIREGVPERNFGGLKGFFAWLEKRKYKMHLRVYLNRWRSTRDCPSCHGARLNPLALAWKINGLNLAELSALRLDAAQRLFQDLPLTPRDRQVSRTMLEQVRGRLQFLVKVGLGYLSLDRTLRTLSSGESQRVALTSALGSSLVNMLYVLDEPSVGLHPRDVEPLVQAIRALQQRGNTVVVVEHEEAMIRAGDWIVEIGPGAGELGGRVTFQGTLPELLNAQGSTTGDFMAGRRGVSRPAQRRAPRGSLRLLGARGNNLKNLKVDFPLGVLCLVTGVSGAGKSTLVQDTLYGALCRRKKKDCDKPLPYDDVIGDGQIDDVVLVDQSPIGRSPRSNPVTYIKAFDEIRKVFAETVEARTHNYTAGHFSFNVDGGRCDACQGEGYIQVEMQFLADVFMKCTQCHGTRYRREILAVTYRGRNIADVLDMTVREAFSFFRGQAKVQGKLKQLIDVGLDYLRLGQPANTLSAGESQRLKLAAHLSEATRSRTLFLLDEPTTGLHFADIVQLLDCFDALLAIGHSLIVVEHNLQLMRSADYIIDVGPGAADEGGTIVVQGTPEEVAAHPDSITGQYLKEALEAVETAIAEATAAEANTNE</sequence>
<keyword evidence="12" id="KW-0238">DNA-binding</keyword>
<evidence type="ECO:0000256" key="6">
    <source>
        <dbReference type="ARBA" id="ARBA00022763"/>
    </source>
</evidence>
<accession>A0A517YKW1</accession>
<keyword evidence="19" id="KW-1185">Reference proteome</keyword>
<evidence type="ECO:0000256" key="1">
    <source>
        <dbReference type="ARBA" id="ARBA00004496"/>
    </source>
</evidence>
<dbReference type="GO" id="GO:0009380">
    <property type="term" value="C:excinuclease repair complex"/>
    <property type="evidence" value="ECO:0007669"/>
    <property type="project" value="InterPro"/>
</dbReference>
<dbReference type="EMBL" id="CP036274">
    <property type="protein sequence ID" value="QDU30862.1"/>
    <property type="molecule type" value="Genomic_DNA"/>
</dbReference>
<dbReference type="InterPro" id="IPR041102">
    <property type="entry name" value="UvrA_inter"/>
</dbReference>
<dbReference type="GO" id="GO:0003677">
    <property type="term" value="F:DNA binding"/>
    <property type="evidence" value="ECO:0007669"/>
    <property type="project" value="UniProtKB-KW"/>
</dbReference>
<keyword evidence="11" id="KW-0267">Excision nuclease</keyword>
<dbReference type="InterPro" id="IPR013815">
    <property type="entry name" value="ATP_grasp_subdomain_1"/>
</dbReference>
<dbReference type="InterPro" id="IPR004602">
    <property type="entry name" value="UvrA"/>
</dbReference>
<dbReference type="GO" id="GO:0008270">
    <property type="term" value="F:zinc ion binding"/>
    <property type="evidence" value="ECO:0007669"/>
    <property type="project" value="UniProtKB-KW"/>
</dbReference>
<dbReference type="Pfam" id="PF17755">
    <property type="entry name" value="UvrA_DNA-bind"/>
    <property type="match status" value="1"/>
</dbReference>